<sequence>GGRMITISERIAPALPTPPEACEAEGLAEVGRSEWIFRVLANVSSYTPAGNMLLSFWPTDLFTTQGGNEEDLSFGLTSMRFEMCVKFR</sequence>
<evidence type="ECO:0000313" key="2">
    <source>
        <dbReference type="Proteomes" id="UP000708148"/>
    </source>
</evidence>
<organism evidence="1 2">
    <name type="scientific">Ostreobium quekettii</name>
    <dbReference type="NCBI Taxonomy" id="121088"/>
    <lineage>
        <taxon>Eukaryota</taxon>
        <taxon>Viridiplantae</taxon>
        <taxon>Chlorophyta</taxon>
        <taxon>core chlorophytes</taxon>
        <taxon>Ulvophyceae</taxon>
        <taxon>TCBD clade</taxon>
        <taxon>Bryopsidales</taxon>
        <taxon>Ostreobineae</taxon>
        <taxon>Ostreobiaceae</taxon>
        <taxon>Ostreobium</taxon>
    </lineage>
</organism>
<protein>
    <submittedName>
        <fullName evidence="1">Uncharacterized protein</fullName>
    </submittedName>
</protein>
<evidence type="ECO:0000313" key="1">
    <source>
        <dbReference type="EMBL" id="CAD7697677.1"/>
    </source>
</evidence>
<dbReference type="Proteomes" id="UP000708148">
    <property type="component" value="Unassembled WGS sequence"/>
</dbReference>
<feature type="non-terminal residue" evidence="1">
    <location>
        <position position="88"/>
    </location>
</feature>
<comment type="caution">
    <text evidence="1">The sequence shown here is derived from an EMBL/GenBank/DDBJ whole genome shotgun (WGS) entry which is preliminary data.</text>
</comment>
<proteinExistence type="predicted"/>
<accession>A0A8S1IVF2</accession>
<reference evidence="1" key="1">
    <citation type="submission" date="2020-12" db="EMBL/GenBank/DDBJ databases">
        <authorList>
            <person name="Iha C."/>
        </authorList>
    </citation>
    <scope>NUCLEOTIDE SEQUENCE</scope>
</reference>
<gene>
    <name evidence="1" type="ORF">OSTQU699_LOCUS3038</name>
</gene>
<feature type="non-terminal residue" evidence="1">
    <location>
        <position position="1"/>
    </location>
</feature>
<dbReference type="AlphaFoldDB" id="A0A8S1IVF2"/>
<name>A0A8S1IVF2_9CHLO</name>
<keyword evidence="2" id="KW-1185">Reference proteome</keyword>
<dbReference type="EMBL" id="CAJHUC010000696">
    <property type="protein sequence ID" value="CAD7697677.1"/>
    <property type="molecule type" value="Genomic_DNA"/>
</dbReference>